<dbReference type="Proteomes" id="UP000190896">
    <property type="component" value="Unassembled WGS sequence"/>
</dbReference>
<evidence type="ECO:0000256" key="1">
    <source>
        <dbReference type="ARBA" id="ARBA00009477"/>
    </source>
</evidence>
<dbReference type="InterPro" id="IPR006143">
    <property type="entry name" value="RND_pump_MFP"/>
</dbReference>
<keyword evidence="6" id="KW-1185">Reference proteome</keyword>
<dbReference type="AlphaFoldDB" id="A0A1T2KVL1"/>
<evidence type="ECO:0000259" key="3">
    <source>
        <dbReference type="Pfam" id="PF25973"/>
    </source>
</evidence>
<dbReference type="OrthoDB" id="5696526at2"/>
<dbReference type="Gene3D" id="2.40.50.100">
    <property type="match status" value="1"/>
</dbReference>
<comment type="similarity">
    <text evidence="1">Belongs to the membrane fusion protein (MFP) (TC 8.A.1) family.</text>
</comment>
<evidence type="ECO:0000259" key="4">
    <source>
        <dbReference type="Pfam" id="PF25989"/>
    </source>
</evidence>
<dbReference type="Pfam" id="PF25954">
    <property type="entry name" value="Beta-barrel_RND_2"/>
    <property type="match status" value="1"/>
</dbReference>
<dbReference type="NCBIfam" id="TIGR01730">
    <property type="entry name" value="RND_mfp"/>
    <property type="match status" value="1"/>
</dbReference>
<dbReference type="GO" id="GO:0015562">
    <property type="term" value="F:efflux transmembrane transporter activity"/>
    <property type="evidence" value="ECO:0007669"/>
    <property type="project" value="TreeGrafter"/>
</dbReference>
<organism evidence="5 6">
    <name type="scientific">Solemya velesiana gill symbiont</name>
    <dbReference type="NCBI Taxonomy" id="1918948"/>
    <lineage>
        <taxon>Bacteria</taxon>
        <taxon>Pseudomonadati</taxon>
        <taxon>Pseudomonadota</taxon>
        <taxon>Gammaproteobacteria</taxon>
        <taxon>sulfur-oxidizing symbionts</taxon>
    </lineage>
</organism>
<dbReference type="Gene3D" id="2.40.30.170">
    <property type="match status" value="1"/>
</dbReference>
<evidence type="ECO:0000259" key="2">
    <source>
        <dbReference type="Pfam" id="PF25954"/>
    </source>
</evidence>
<dbReference type="PROSITE" id="PS51257">
    <property type="entry name" value="PROKAR_LIPOPROTEIN"/>
    <property type="match status" value="1"/>
</dbReference>
<comment type="caution">
    <text evidence="5">The sequence shown here is derived from an EMBL/GenBank/DDBJ whole genome shotgun (WGS) entry which is preliminary data.</text>
</comment>
<dbReference type="InterPro" id="IPR058637">
    <property type="entry name" value="YknX-like_C"/>
</dbReference>
<feature type="domain" description="YknX-like C-terminal permuted SH3-like" evidence="4">
    <location>
        <begin position="280"/>
        <end position="346"/>
    </location>
</feature>
<evidence type="ECO:0000313" key="5">
    <source>
        <dbReference type="EMBL" id="OOZ36908.1"/>
    </source>
</evidence>
<dbReference type="Pfam" id="PF25989">
    <property type="entry name" value="YknX_C"/>
    <property type="match status" value="1"/>
</dbReference>
<dbReference type="Gene3D" id="2.40.420.20">
    <property type="match status" value="1"/>
</dbReference>
<accession>A0A1T2KVL1</accession>
<name>A0A1T2KVL1_9GAMM</name>
<sequence length="361" mass="39818">MTISRRLTLIITVLLLAGITGCDEKPAAGPTGKKRPASDHLVEVITVRQEQSYSAHERTGSLRARRTVRIHNQEEGRITAVPFYEGDKVNQDDTLVRLADDLLQAELEKAGATTRQASIDLKRIRGLVKKRAASEDELTRAQTALDVARAEQKLLETRIGYTHISAPFSGVISERKIEPGDVVSKHSHLLTVTDPGSLVTEIHVSELLLPHLKIGDPVEVRIDALGNRQFAGSILRIHPELDNLTRQGVVEVLLEPVPEGARAGQFARVTLKTAQTERLLVPFSAIRRDRSGEYVYLMGPEQKARMTRVRSGIRIADKIEILEGLKIGQQVITRGFLGISEGKKVKAVNINKTVGAESSRR</sequence>
<proteinExistence type="inferred from homology"/>
<dbReference type="SUPFAM" id="SSF111369">
    <property type="entry name" value="HlyD-like secretion proteins"/>
    <property type="match status" value="1"/>
</dbReference>
<protein>
    <submittedName>
        <fullName evidence="5">Efflux transporter periplasmic adaptor subunit</fullName>
    </submittedName>
</protein>
<dbReference type="InterPro" id="IPR058647">
    <property type="entry name" value="BSH_CzcB-like"/>
</dbReference>
<reference evidence="5 6" key="1">
    <citation type="submission" date="2016-11" db="EMBL/GenBank/DDBJ databases">
        <title>Mixed transmission modes and dynamic genome evolution in an obligate animal-bacterial symbiosis.</title>
        <authorList>
            <person name="Russell S.L."/>
            <person name="Corbett-Detig R.B."/>
            <person name="Cavanaugh C.M."/>
        </authorList>
    </citation>
    <scope>NUCLEOTIDE SEQUENCE [LARGE SCALE GENOMIC DNA]</scope>
    <source>
        <strain evidence="5">Se-Cadez</strain>
    </source>
</reference>
<feature type="domain" description="CusB-like beta-barrel" evidence="2">
    <location>
        <begin position="201"/>
        <end position="274"/>
    </location>
</feature>
<evidence type="ECO:0000313" key="6">
    <source>
        <dbReference type="Proteomes" id="UP000190896"/>
    </source>
</evidence>
<dbReference type="Gene3D" id="1.10.287.470">
    <property type="entry name" value="Helix hairpin bin"/>
    <property type="match status" value="1"/>
</dbReference>
<dbReference type="PANTHER" id="PTHR30469:SF15">
    <property type="entry name" value="HLYD FAMILY OF SECRETION PROTEINS"/>
    <property type="match status" value="1"/>
</dbReference>
<gene>
    <name evidence="5" type="ORF">BOW51_05080</name>
</gene>
<feature type="domain" description="CzcB-like barrel-sandwich hybrid" evidence="3">
    <location>
        <begin position="66"/>
        <end position="194"/>
    </location>
</feature>
<dbReference type="InterPro" id="IPR058792">
    <property type="entry name" value="Beta-barrel_RND_2"/>
</dbReference>
<dbReference type="Pfam" id="PF25973">
    <property type="entry name" value="BSH_CzcB"/>
    <property type="match status" value="1"/>
</dbReference>
<dbReference type="EMBL" id="MPRJ01000023">
    <property type="protein sequence ID" value="OOZ36908.1"/>
    <property type="molecule type" value="Genomic_DNA"/>
</dbReference>
<dbReference type="PANTHER" id="PTHR30469">
    <property type="entry name" value="MULTIDRUG RESISTANCE PROTEIN MDTA"/>
    <property type="match status" value="1"/>
</dbReference>
<dbReference type="GO" id="GO:1990281">
    <property type="term" value="C:efflux pump complex"/>
    <property type="evidence" value="ECO:0007669"/>
    <property type="project" value="TreeGrafter"/>
</dbReference>
<dbReference type="RefSeq" id="WP_078486428.1">
    <property type="nucleotide sequence ID" value="NZ_MPRJ01000023.1"/>
</dbReference>